<dbReference type="Gene3D" id="3.80.10.10">
    <property type="entry name" value="Ribonuclease Inhibitor"/>
    <property type="match status" value="1"/>
</dbReference>
<comment type="caution">
    <text evidence="12">The sequence shown here is derived from an EMBL/GenBank/DDBJ whole genome shotgun (WGS) entry which is preliminary data.</text>
</comment>
<dbReference type="PANTHER" id="PTHR27004">
    <property type="entry name" value="RECEPTOR-LIKE PROTEIN 12 ISOFORM X1"/>
    <property type="match status" value="1"/>
</dbReference>
<dbReference type="SUPFAM" id="SSF52058">
    <property type="entry name" value="L domain-like"/>
    <property type="match status" value="1"/>
</dbReference>
<keyword evidence="8 11" id="KW-0472">Membrane</keyword>
<dbReference type="FunFam" id="3.80.10.10:FF:000111">
    <property type="entry name" value="LRR receptor-like serine/threonine-protein kinase ERECTA"/>
    <property type="match status" value="1"/>
</dbReference>
<keyword evidence="10" id="KW-0325">Glycoprotein</keyword>
<dbReference type="AlphaFoldDB" id="A0A1R3KBB5"/>
<dbReference type="InterPro" id="IPR001611">
    <property type="entry name" value="Leu-rich_rpt"/>
</dbReference>
<evidence type="ECO:0000256" key="5">
    <source>
        <dbReference type="ARBA" id="ARBA00022692"/>
    </source>
</evidence>
<proteinExistence type="inferred from homology"/>
<evidence type="ECO:0000256" key="1">
    <source>
        <dbReference type="ARBA" id="ARBA00004251"/>
    </source>
</evidence>
<protein>
    <submittedName>
        <fullName evidence="12">Uncharacterized protein</fullName>
    </submittedName>
</protein>
<reference evidence="13" key="1">
    <citation type="submission" date="2013-09" db="EMBL/GenBank/DDBJ databases">
        <title>Corchorus olitorius genome sequencing.</title>
        <authorList>
            <person name="Alam M."/>
            <person name="Haque M.S."/>
            <person name="Islam M.S."/>
            <person name="Emdad E.M."/>
            <person name="Islam M.M."/>
            <person name="Ahmed B."/>
            <person name="Halim A."/>
            <person name="Hossen Q.M.M."/>
            <person name="Hossain M.Z."/>
            <person name="Ahmed R."/>
            <person name="Khan M.M."/>
            <person name="Islam R."/>
            <person name="Rashid M.M."/>
            <person name="Khan S.A."/>
            <person name="Rahman M.S."/>
            <person name="Alam M."/>
            <person name="Yahiya A.S."/>
            <person name="Khan M.S."/>
            <person name="Azam M.S."/>
            <person name="Haque T."/>
            <person name="Lashkar M.Z.H."/>
            <person name="Akhand A.I."/>
            <person name="Morshed G."/>
            <person name="Roy S."/>
            <person name="Uddin K.S."/>
            <person name="Rabeya T."/>
            <person name="Hossain A.S."/>
            <person name="Chowdhury A."/>
            <person name="Snigdha A.R."/>
            <person name="Mortoza M.S."/>
            <person name="Matin S.A."/>
            <person name="Hoque S.M.E."/>
            <person name="Islam M.K."/>
            <person name="Roy D.K."/>
            <person name="Haider R."/>
            <person name="Moosa M.M."/>
            <person name="Elias S.M."/>
            <person name="Hasan A.M."/>
            <person name="Jahan S."/>
            <person name="Shafiuddin M."/>
            <person name="Mahmood N."/>
            <person name="Shommy N.S."/>
        </authorList>
    </citation>
    <scope>NUCLEOTIDE SEQUENCE [LARGE SCALE GENOMIC DNA]</scope>
    <source>
        <strain evidence="13">cv. O-4</strain>
    </source>
</reference>
<evidence type="ECO:0000256" key="11">
    <source>
        <dbReference type="SAM" id="Phobius"/>
    </source>
</evidence>
<feature type="transmembrane region" description="Helical" evidence="11">
    <location>
        <begin position="156"/>
        <end position="176"/>
    </location>
</feature>
<evidence type="ECO:0000256" key="10">
    <source>
        <dbReference type="ARBA" id="ARBA00023180"/>
    </source>
</evidence>
<dbReference type="Pfam" id="PF00560">
    <property type="entry name" value="LRR_1"/>
    <property type="match status" value="1"/>
</dbReference>
<evidence type="ECO:0000256" key="7">
    <source>
        <dbReference type="ARBA" id="ARBA00022989"/>
    </source>
</evidence>
<evidence type="ECO:0000313" key="12">
    <source>
        <dbReference type="EMBL" id="OMP04329.1"/>
    </source>
</evidence>
<accession>A0A1R3KBB5</accession>
<evidence type="ECO:0000256" key="8">
    <source>
        <dbReference type="ARBA" id="ARBA00023136"/>
    </source>
</evidence>
<dbReference type="EMBL" id="AWUE01014267">
    <property type="protein sequence ID" value="OMP04329.1"/>
    <property type="molecule type" value="Genomic_DNA"/>
</dbReference>
<evidence type="ECO:0000313" key="13">
    <source>
        <dbReference type="Proteomes" id="UP000187203"/>
    </source>
</evidence>
<keyword evidence="6" id="KW-0677">Repeat</keyword>
<gene>
    <name evidence="12" type="ORF">COLO4_09736</name>
</gene>
<evidence type="ECO:0000256" key="4">
    <source>
        <dbReference type="ARBA" id="ARBA00022614"/>
    </source>
</evidence>
<dbReference type="STRING" id="93759.A0A1R3KBB5"/>
<dbReference type="InterPro" id="IPR032675">
    <property type="entry name" value="LRR_dom_sf"/>
</dbReference>
<sequence>MKGAEFQFERILTIFTAIDMSSNRFEGEIPEIVGKLSSLQVLNFSHNNLIGHIPSSIGNLTQLESLDVSSNKLTGHIPPQLTALGFLEVLNLSENRLVGPIPMGKQFNTFPNDSYIGNPGLCGFPLSKTCGIPNEAPPSHDEKADSESVFEWKAALMGYGSGLVFGISAAYIMLTLGRPFWLVKMVEEATYKLKTYLTTRARARARARGPRNL</sequence>
<evidence type="ECO:0000256" key="2">
    <source>
        <dbReference type="ARBA" id="ARBA00009592"/>
    </source>
</evidence>
<evidence type="ECO:0000256" key="6">
    <source>
        <dbReference type="ARBA" id="ARBA00022737"/>
    </source>
</evidence>
<evidence type="ECO:0000256" key="9">
    <source>
        <dbReference type="ARBA" id="ARBA00023170"/>
    </source>
</evidence>
<keyword evidence="13" id="KW-1185">Reference proteome</keyword>
<dbReference type="PANTHER" id="PTHR27004:SF428">
    <property type="entry name" value="OS01G0160600 PROTEIN"/>
    <property type="match status" value="1"/>
</dbReference>
<dbReference type="OrthoDB" id="544346at2759"/>
<name>A0A1R3KBB5_9ROSI</name>
<keyword evidence="5 11" id="KW-0812">Transmembrane</keyword>
<evidence type="ECO:0000256" key="3">
    <source>
        <dbReference type="ARBA" id="ARBA00022475"/>
    </source>
</evidence>
<dbReference type="GO" id="GO:0005886">
    <property type="term" value="C:plasma membrane"/>
    <property type="evidence" value="ECO:0007669"/>
    <property type="project" value="UniProtKB-SubCell"/>
</dbReference>
<comment type="subcellular location">
    <subcellularLocation>
        <location evidence="1">Cell membrane</location>
        <topology evidence="1">Single-pass type I membrane protein</topology>
    </subcellularLocation>
</comment>
<keyword evidence="9" id="KW-0675">Receptor</keyword>
<keyword evidence="7 11" id="KW-1133">Transmembrane helix</keyword>
<organism evidence="12 13">
    <name type="scientific">Corchorus olitorius</name>
    <dbReference type="NCBI Taxonomy" id="93759"/>
    <lineage>
        <taxon>Eukaryota</taxon>
        <taxon>Viridiplantae</taxon>
        <taxon>Streptophyta</taxon>
        <taxon>Embryophyta</taxon>
        <taxon>Tracheophyta</taxon>
        <taxon>Spermatophyta</taxon>
        <taxon>Magnoliopsida</taxon>
        <taxon>eudicotyledons</taxon>
        <taxon>Gunneridae</taxon>
        <taxon>Pentapetalae</taxon>
        <taxon>rosids</taxon>
        <taxon>malvids</taxon>
        <taxon>Malvales</taxon>
        <taxon>Malvaceae</taxon>
        <taxon>Grewioideae</taxon>
        <taxon>Apeibeae</taxon>
        <taxon>Corchorus</taxon>
    </lineage>
</organism>
<comment type="similarity">
    <text evidence="2">Belongs to the RLP family.</text>
</comment>
<keyword evidence="4" id="KW-0433">Leucine-rich repeat</keyword>
<dbReference type="Pfam" id="PF13855">
    <property type="entry name" value="LRR_8"/>
    <property type="match status" value="1"/>
</dbReference>
<keyword evidence="3" id="KW-1003">Cell membrane</keyword>
<dbReference type="PRINTS" id="PR00019">
    <property type="entry name" value="LEURICHRPT"/>
</dbReference>
<dbReference type="Proteomes" id="UP000187203">
    <property type="component" value="Unassembled WGS sequence"/>
</dbReference>